<proteinExistence type="predicted"/>
<comment type="caution">
    <text evidence="2">The sequence shown here is derived from an EMBL/GenBank/DDBJ whole genome shotgun (WGS) entry which is preliminary data.</text>
</comment>
<dbReference type="InterPro" id="IPR006827">
    <property type="entry name" value="Lant_deHydtase_N"/>
</dbReference>
<name>A0ABT5B6I8_9BACT</name>
<gene>
    <name evidence="2" type="ORF">POL58_18405</name>
</gene>
<protein>
    <submittedName>
        <fullName evidence="2">Lantibiotic dehydratase</fullName>
    </submittedName>
</protein>
<organism evidence="2 3">
    <name type="scientific">Nannocystis radixulma</name>
    <dbReference type="NCBI Taxonomy" id="2995305"/>
    <lineage>
        <taxon>Bacteria</taxon>
        <taxon>Pseudomonadati</taxon>
        <taxon>Myxococcota</taxon>
        <taxon>Polyangia</taxon>
        <taxon>Nannocystales</taxon>
        <taxon>Nannocystaceae</taxon>
        <taxon>Nannocystis</taxon>
    </lineage>
</organism>
<reference evidence="2 3" key="1">
    <citation type="submission" date="2022-11" db="EMBL/GenBank/DDBJ databases">
        <title>Minimal conservation of predation-associated metabolite biosynthetic gene clusters underscores biosynthetic potential of Myxococcota including descriptions for ten novel species: Archangium lansinium sp. nov., Myxococcus landrumus sp. nov., Nannocystis bai.</title>
        <authorList>
            <person name="Ahearne A."/>
            <person name="Stevens C."/>
            <person name="Dowd S."/>
        </authorList>
    </citation>
    <scope>NUCLEOTIDE SEQUENCE [LARGE SCALE GENOMIC DNA]</scope>
    <source>
        <strain evidence="2 3">NCELM</strain>
    </source>
</reference>
<accession>A0ABT5B6I8</accession>
<dbReference type="Pfam" id="PF04738">
    <property type="entry name" value="Lant_dehydr_N"/>
    <property type="match status" value="1"/>
</dbReference>
<dbReference type="RefSeq" id="WP_271999528.1">
    <property type="nucleotide sequence ID" value="NZ_JAQNDN010000010.1"/>
</dbReference>
<dbReference type="EMBL" id="JAQNDN010000010">
    <property type="protein sequence ID" value="MDC0669732.1"/>
    <property type="molecule type" value="Genomic_DNA"/>
</dbReference>
<feature type="domain" description="Lantibiotic dehydratase N-terminal" evidence="1">
    <location>
        <begin position="72"/>
        <end position="375"/>
    </location>
</feature>
<evidence type="ECO:0000313" key="3">
    <source>
        <dbReference type="Proteomes" id="UP001217838"/>
    </source>
</evidence>
<keyword evidence="3" id="KW-1185">Reference proteome</keyword>
<evidence type="ECO:0000313" key="2">
    <source>
        <dbReference type="EMBL" id="MDC0669732.1"/>
    </source>
</evidence>
<sequence>MPAREIALCPAAVVRVAAFPLSRVQALAEPELAAQAREASPKDMSAWTSYCEAYAAAVERTRATLWASTADDPAFMRALTLGNPELARSVAGTARAPRSKRVRHRETSLYRHLARAVARPEPNGMWAGVALARVGEGEGVTCEAAATRCAFAPDLGVFAAMFAALGARPDYRARARFKLNPTLRVDAEGVAFRLPHDAGLCRVPPAPALTRAIAALRAATATVSRDEAAAVLAAAGFPASARAGVVDLLVAQGVLVGGLRFPTRFTSPWDALEQAAGALSPVEAAPWRAAARDLQAQCDALSESALGMTPAALAEALASADARVAALAEALGLGDIERPRAALRCDTTAPFAIALGRDVAATITAAAAELSAFTAGLGMGGALGPALVDRWLGAAGRDLAGFEPPALLRDQVTLATWEGLGEELGPELAARATAWADRLTGTEAEELVTPELPSGGGDTPLGCLLFTIGRAPTVADAAVAGGPIERVDLSAAIATATFASEYALPGITADSDLHAAVTAALGTHAVIDRACERIDAGRLVLRGLVRDATPAFARCAGLLEPRGGAVTQWLCAQYERVTAVTGVDQAALGFAHACPNVQASPRFVPHLVDVWAADGETVDLRGARVERDVRTGAPVCIVPGRARPLAIHSFTAAQPPDDPCQYLLLVSSMRTPPQIPRGDRLGFRAELESRRHSPRVRLPGGAVVRTRRSVLVGDDLRALVGAAAGAARFAVWQRLARERGWPELVLVHRDGEPPLLVPRDAPLAVEAMSEGAGGVTCITVEEFIDDAWISTVCGERHVAELALSVVRPALLERLGAAVAAGQRLADCA</sequence>
<evidence type="ECO:0000259" key="1">
    <source>
        <dbReference type="Pfam" id="PF04738"/>
    </source>
</evidence>
<dbReference type="Proteomes" id="UP001217838">
    <property type="component" value="Unassembled WGS sequence"/>
</dbReference>